<dbReference type="Gene3D" id="2.60.120.10">
    <property type="entry name" value="Jelly Rolls"/>
    <property type="match status" value="1"/>
</dbReference>
<dbReference type="InterPro" id="IPR025979">
    <property type="entry name" value="ChrR-like_cupin_dom"/>
</dbReference>
<dbReference type="SUPFAM" id="SSF51182">
    <property type="entry name" value="RmlC-like cupins"/>
    <property type="match status" value="2"/>
</dbReference>
<dbReference type="InterPro" id="IPR011051">
    <property type="entry name" value="RmlC_Cupin_sf"/>
</dbReference>
<evidence type="ECO:0000313" key="2">
    <source>
        <dbReference type="EMBL" id="WDG08974.1"/>
    </source>
</evidence>
<protein>
    <submittedName>
        <fullName evidence="2">Cupin domain-containing protein</fullName>
    </submittedName>
</protein>
<evidence type="ECO:0000313" key="3">
    <source>
        <dbReference type="Proteomes" id="UP001219537"/>
    </source>
</evidence>
<accession>A0AAQ2Y164</accession>
<dbReference type="InterPro" id="IPR014710">
    <property type="entry name" value="RmlC-like_jellyroll"/>
</dbReference>
<dbReference type="AlphaFoldDB" id="A0AAQ2Y164"/>
<dbReference type="Pfam" id="PF12973">
    <property type="entry name" value="Cupin_7"/>
    <property type="match status" value="1"/>
</dbReference>
<dbReference type="EMBL" id="CP117988">
    <property type="protein sequence ID" value="WDG08974.1"/>
    <property type="molecule type" value="Genomic_DNA"/>
</dbReference>
<name>A0AAQ2Y164_9VIBR</name>
<organism evidence="2 3">
    <name type="scientific">Vibrio campbellii</name>
    <dbReference type="NCBI Taxonomy" id="680"/>
    <lineage>
        <taxon>Bacteria</taxon>
        <taxon>Pseudomonadati</taxon>
        <taxon>Pseudomonadota</taxon>
        <taxon>Gammaproteobacteria</taxon>
        <taxon>Vibrionales</taxon>
        <taxon>Vibrionaceae</taxon>
        <taxon>Vibrio</taxon>
    </lineage>
</organism>
<dbReference type="CDD" id="cd20303">
    <property type="entry name" value="cupin_ChrR_1"/>
    <property type="match status" value="1"/>
</dbReference>
<evidence type="ECO:0000259" key="1">
    <source>
        <dbReference type="Pfam" id="PF12973"/>
    </source>
</evidence>
<reference evidence="2" key="1">
    <citation type="submission" date="2023-02" db="EMBL/GenBank/DDBJ databases">
        <title>Isolation, identification, and genome analysis of Vibrio campbellii in the Penaeus vannamei larvae stage.</title>
        <authorList>
            <person name="Huang T."/>
            <person name="Zhang B."/>
        </authorList>
    </citation>
    <scope>NUCLEOTIDE SEQUENCE</scope>
    <source>
        <strain evidence="2">20220413_1</strain>
    </source>
</reference>
<sequence>MNINSNFDRLITVHAEEEPWSPSPAKGVVRKMFDRIGGEKAMRATSIVKFATNSNFPVHTHDGGEEFLVLDGVFQDEHGEYPVGSYVRNPPGSKHSPRTEQGCTIFVKLGQFTLGDRAQFVIDTTNKAFISKSAGVSEIPLYNDDRECVRIEKWEPATVVDIPVHKGLEVLVLEGQFMFRGTIYKKHSWLRLPVEHGFTALTGAQGARLWIKSDHLVEPVITKEKNYEY</sequence>
<dbReference type="Proteomes" id="UP001219537">
    <property type="component" value="Chromosome 1"/>
</dbReference>
<dbReference type="RefSeq" id="WP_274290884.1">
    <property type="nucleotide sequence ID" value="NZ_CP117988.1"/>
</dbReference>
<proteinExistence type="predicted"/>
<gene>
    <name evidence="2" type="ORF">PUN50_03630</name>
</gene>
<feature type="domain" description="ChrR-like cupin" evidence="1">
    <location>
        <begin position="11"/>
        <end position="112"/>
    </location>
</feature>